<proteinExistence type="predicted"/>
<dbReference type="EMBL" id="MU858755">
    <property type="protein sequence ID" value="KAK4205843.1"/>
    <property type="molecule type" value="Genomic_DNA"/>
</dbReference>
<feature type="compositionally biased region" description="Polar residues" evidence="1">
    <location>
        <begin position="265"/>
        <end position="278"/>
    </location>
</feature>
<reference evidence="2" key="1">
    <citation type="journal article" date="2023" name="Mol. Phylogenet. Evol.">
        <title>Genome-scale phylogeny and comparative genomics of the fungal order Sordariales.</title>
        <authorList>
            <person name="Hensen N."/>
            <person name="Bonometti L."/>
            <person name="Westerberg I."/>
            <person name="Brannstrom I.O."/>
            <person name="Guillou S."/>
            <person name="Cros-Aarteil S."/>
            <person name="Calhoun S."/>
            <person name="Haridas S."/>
            <person name="Kuo A."/>
            <person name="Mondo S."/>
            <person name="Pangilinan J."/>
            <person name="Riley R."/>
            <person name="LaButti K."/>
            <person name="Andreopoulos B."/>
            <person name="Lipzen A."/>
            <person name="Chen C."/>
            <person name="Yan M."/>
            <person name="Daum C."/>
            <person name="Ng V."/>
            <person name="Clum A."/>
            <person name="Steindorff A."/>
            <person name="Ohm R.A."/>
            <person name="Martin F."/>
            <person name="Silar P."/>
            <person name="Natvig D.O."/>
            <person name="Lalanne C."/>
            <person name="Gautier V."/>
            <person name="Ament-Velasquez S.L."/>
            <person name="Kruys A."/>
            <person name="Hutchinson M.I."/>
            <person name="Powell A.J."/>
            <person name="Barry K."/>
            <person name="Miller A.N."/>
            <person name="Grigoriev I.V."/>
            <person name="Debuchy R."/>
            <person name="Gladieux P."/>
            <person name="Hiltunen Thoren M."/>
            <person name="Johannesson H."/>
        </authorList>
    </citation>
    <scope>NUCLEOTIDE SEQUENCE</scope>
    <source>
        <strain evidence="2">PSN293</strain>
    </source>
</reference>
<evidence type="ECO:0000313" key="2">
    <source>
        <dbReference type="EMBL" id="KAK4205843.1"/>
    </source>
</evidence>
<feature type="region of interest" description="Disordered" evidence="1">
    <location>
        <begin position="257"/>
        <end position="278"/>
    </location>
</feature>
<feature type="region of interest" description="Disordered" evidence="1">
    <location>
        <begin position="33"/>
        <end position="123"/>
    </location>
</feature>
<evidence type="ECO:0000256" key="1">
    <source>
        <dbReference type="SAM" id="MobiDB-lite"/>
    </source>
</evidence>
<evidence type="ECO:0000313" key="3">
    <source>
        <dbReference type="Proteomes" id="UP001301769"/>
    </source>
</evidence>
<name>A0AAN6XSM9_9PEZI</name>
<reference evidence="2" key="2">
    <citation type="submission" date="2023-05" db="EMBL/GenBank/DDBJ databases">
        <authorList>
            <consortium name="Lawrence Berkeley National Laboratory"/>
            <person name="Steindorff A."/>
            <person name="Hensen N."/>
            <person name="Bonometti L."/>
            <person name="Westerberg I."/>
            <person name="Brannstrom I.O."/>
            <person name="Guillou S."/>
            <person name="Cros-Aarteil S."/>
            <person name="Calhoun S."/>
            <person name="Haridas S."/>
            <person name="Kuo A."/>
            <person name="Mondo S."/>
            <person name="Pangilinan J."/>
            <person name="Riley R."/>
            <person name="Labutti K."/>
            <person name="Andreopoulos B."/>
            <person name="Lipzen A."/>
            <person name="Chen C."/>
            <person name="Yanf M."/>
            <person name="Daum C."/>
            <person name="Ng V."/>
            <person name="Clum A."/>
            <person name="Ohm R."/>
            <person name="Martin F."/>
            <person name="Silar P."/>
            <person name="Natvig D."/>
            <person name="Lalanne C."/>
            <person name="Gautier V."/>
            <person name="Ament-Velasquez S.L."/>
            <person name="Kruys A."/>
            <person name="Hutchinson M.I."/>
            <person name="Powell A.J."/>
            <person name="Barry K."/>
            <person name="Miller A.N."/>
            <person name="Grigoriev I.V."/>
            <person name="Debuchy R."/>
            <person name="Gladieux P."/>
            <person name="Thoren M.H."/>
            <person name="Johannesson H."/>
        </authorList>
    </citation>
    <scope>NUCLEOTIDE SEQUENCE</scope>
    <source>
        <strain evidence="2">PSN293</strain>
    </source>
</reference>
<dbReference type="Proteomes" id="UP001301769">
    <property type="component" value="Unassembled WGS sequence"/>
</dbReference>
<dbReference type="AlphaFoldDB" id="A0AAN6XSM9"/>
<gene>
    <name evidence="2" type="ORF">QBC37DRAFT_381714</name>
</gene>
<protein>
    <submittedName>
        <fullName evidence="2">Uncharacterized protein</fullName>
    </submittedName>
</protein>
<accession>A0AAN6XSM9</accession>
<sequence length="278" mass="30636">MRTRKPSRKVVENGIAAAAVAAEAGPAAPIVIPHGRTKRAADQGSFIPPPPAKADHLRQPSFEQPAFQGQVSLARPSSRHQSITPSSTSPPEPAFYTPSSTSPSEPAFSGLASPPSRLNSPAIPPRLLQIDYNELRKAQERISQNEQVAKSQQLVTELQQQLAASQQHVAERDTKLNVIQYQLAQSQKLITEWDTKFNGITQQLTASQQHAAERHLIFERDAEIKENSRATEEDTRDSKELLECVQEQNATLTETINTLREENGNLPQSKATMSKSRP</sequence>
<comment type="caution">
    <text evidence="2">The sequence shown here is derived from an EMBL/GenBank/DDBJ whole genome shotgun (WGS) entry which is preliminary data.</text>
</comment>
<keyword evidence="3" id="KW-1185">Reference proteome</keyword>
<organism evidence="2 3">
    <name type="scientific">Rhypophila decipiens</name>
    <dbReference type="NCBI Taxonomy" id="261697"/>
    <lineage>
        <taxon>Eukaryota</taxon>
        <taxon>Fungi</taxon>
        <taxon>Dikarya</taxon>
        <taxon>Ascomycota</taxon>
        <taxon>Pezizomycotina</taxon>
        <taxon>Sordariomycetes</taxon>
        <taxon>Sordariomycetidae</taxon>
        <taxon>Sordariales</taxon>
        <taxon>Naviculisporaceae</taxon>
        <taxon>Rhypophila</taxon>
    </lineage>
</organism>